<dbReference type="EMBL" id="RHFK02000192">
    <property type="protein sequence ID" value="TWW54551.1"/>
    <property type="molecule type" value="Genomic_DNA"/>
</dbReference>
<name>A0A5C6MIR8_9TELE</name>
<proteinExistence type="predicted"/>
<feature type="region of interest" description="Disordered" evidence="1">
    <location>
        <begin position="1"/>
        <end position="24"/>
    </location>
</feature>
<organism evidence="2 3">
    <name type="scientific">Takifugu flavidus</name>
    <name type="common">sansaifugu</name>
    <dbReference type="NCBI Taxonomy" id="433684"/>
    <lineage>
        <taxon>Eukaryota</taxon>
        <taxon>Metazoa</taxon>
        <taxon>Chordata</taxon>
        <taxon>Craniata</taxon>
        <taxon>Vertebrata</taxon>
        <taxon>Euteleostomi</taxon>
        <taxon>Actinopterygii</taxon>
        <taxon>Neopterygii</taxon>
        <taxon>Teleostei</taxon>
        <taxon>Neoteleostei</taxon>
        <taxon>Acanthomorphata</taxon>
        <taxon>Eupercaria</taxon>
        <taxon>Tetraodontiformes</taxon>
        <taxon>Tetradontoidea</taxon>
        <taxon>Tetraodontidae</taxon>
        <taxon>Takifugu</taxon>
    </lineage>
</organism>
<sequence>MNDIDYEEEVPSATRSKAPPGDTAELQASLVDAVPASPGVKRKRPVPLPPQLAFLVTETEGLTKVEEPHSTSGPDSCTAQTSDGRVPPLTDSTQDQKSGMLNHPELLDMVAELPSPNFFQLHPFFIWKPESHIMVRLRNNDILPCLHSCPRPQVVSAGVGRPPVIVSVRGQYLIFSSRLCCKACRRNWS</sequence>
<feature type="compositionally biased region" description="Acidic residues" evidence="1">
    <location>
        <begin position="1"/>
        <end position="10"/>
    </location>
</feature>
<gene>
    <name evidence="2" type="ORF">D4764_0103570</name>
</gene>
<feature type="compositionally biased region" description="Polar residues" evidence="1">
    <location>
        <begin position="70"/>
        <end position="83"/>
    </location>
</feature>
<feature type="region of interest" description="Disordered" evidence="1">
    <location>
        <begin position="60"/>
        <end position="96"/>
    </location>
</feature>
<evidence type="ECO:0000256" key="1">
    <source>
        <dbReference type="SAM" id="MobiDB-lite"/>
    </source>
</evidence>
<reference evidence="2 3" key="1">
    <citation type="submission" date="2019-04" db="EMBL/GenBank/DDBJ databases">
        <title>Chromosome genome assembly for Takifugu flavidus.</title>
        <authorList>
            <person name="Xiao S."/>
        </authorList>
    </citation>
    <scope>NUCLEOTIDE SEQUENCE [LARGE SCALE GENOMIC DNA]</scope>
    <source>
        <strain evidence="2">HTHZ2018</strain>
        <tissue evidence="2">Muscle</tissue>
    </source>
</reference>
<protein>
    <submittedName>
        <fullName evidence="2">Uncharacterized protein</fullName>
    </submittedName>
</protein>
<keyword evidence="3" id="KW-1185">Reference proteome</keyword>
<comment type="caution">
    <text evidence="2">The sequence shown here is derived from an EMBL/GenBank/DDBJ whole genome shotgun (WGS) entry which is preliminary data.</text>
</comment>
<evidence type="ECO:0000313" key="3">
    <source>
        <dbReference type="Proteomes" id="UP000324091"/>
    </source>
</evidence>
<dbReference type="AlphaFoldDB" id="A0A5C6MIR8"/>
<evidence type="ECO:0000313" key="2">
    <source>
        <dbReference type="EMBL" id="TWW54551.1"/>
    </source>
</evidence>
<dbReference type="Proteomes" id="UP000324091">
    <property type="component" value="Unassembled WGS sequence"/>
</dbReference>
<accession>A0A5C6MIR8</accession>